<protein>
    <submittedName>
        <fullName evidence="7">Exportin-1</fullName>
    </submittedName>
</protein>
<dbReference type="Proteomes" id="UP000198287">
    <property type="component" value="Unassembled WGS sequence"/>
</dbReference>
<keyword evidence="8" id="KW-1185">Reference proteome</keyword>
<dbReference type="InterPro" id="IPR045065">
    <property type="entry name" value="XPO1/5"/>
</dbReference>
<dbReference type="GO" id="GO:0000055">
    <property type="term" value="P:ribosomal large subunit export from nucleus"/>
    <property type="evidence" value="ECO:0007669"/>
    <property type="project" value="TreeGrafter"/>
</dbReference>
<dbReference type="Pfam" id="PF18787">
    <property type="entry name" value="CRM1_repeat_3"/>
    <property type="match status" value="1"/>
</dbReference>
<dbReference type="AlphaFoldDB" id="A0A226D4G4"/>
<keyword evidence="4" id="KW-0653">Protein transport</keyword>
<dbReference type="PANTHER" id="PTHR11223:SF2">
    <property type="entry name" value="EXPORTIN-1"/>
    <property type="match status" value="1"/>
</dbReference>
<dbReference type="STRING" id="158441.A0A226D4G4"/>
<evidence type="ECO:0000256" key="4">
    <source>
        <dbReference type="ARBA" id="ARBA00022927"/>
    </source>
</evidence>
<dbReference type="Pfam" id="PF08767">
    <property type="entry name" value="CRM1_C"/>
    <property type="match status" value="2"/>
</dbReference>
<evidence type="ECO:0000259" key="6">
    <source>
        <dbReference type="SMART" id="SM01102"/>
    </source>
</evidence>
<evidence type="ECO:0000256" key="5">
    <source>
        <dbReference type="ARBA" id="ARBA00023242"/>
    </source>
</evidence>
<dbReference type="InterPro" id="IPR040485">
    <property type="entry name" value="XPO1_repeat_3"/>
</dbReference>
<dbReference type="InterPro" id="IPR014877">
    <property type="entry name" value="XPO1_C_dom"/>
</dbReference>
<name>A0A226D4G4_FOLCA</name>
<proteinExistence type="inferred from homology"/>
<dbReference type="GO" id="GO:0005737">
    <property type="term" value="C:cytoplasm"/>
    <property type="evidence" value="ECO:0007669"/>
    <property type="project" value="TreeGrafter"/>
</dbReference>
<dbReference type="EMBL" id="LNIX01000041">
    <property type="protein sequence ID" value="OXA39146.1"/>
    <property type="molecule type" value="Genomic_DNA"/>
</dbReference>
<evidence type="ECO:0000313" key="8">
    <source>
        <dbReference type="Proteomes" id="UP000198287"/>
    </source>
</evidence>
<dbReference type="SUPFAM" id="SSF48371">
    <property type="entry name" value="ARM repeat"/>
    <property type="match status" value="2"/>
</dbReference>
<keyword evidence="3" id="KW-0813">Transport</keyword>
<organism evidence="7 8">
    <name type="scientific">Folsomia candida</name>
    <name type="common">Springtail</name>
    <dbReference type="NCBI Taxonomy" id="158441"/>
    <lineage>
        <taxon>Eukaryota</taxon>
        <taxon>Metazoa</taxon>
        <taxon>Ecdysozoa</taxon>
        <taxon>Arthropoda</taxon>
        <taxon>Hexapoda</taxon>
        <taxon>Collembola</taxon>
        <taxon>Entomobryomorpha</taxon>
        <taxon>Isotomoidea</taxon>
        <taxon>Isotomidae</taxon>
        <taxon>Proisotominae</taxon>
        <taxon>Folsomia</taxon>
    </lineage>
</organism>
<dbReference type="InterPro" id="IPR011989">
    <property type="entry name" value="ARM-like"/>
</dbReference>
<dbReference type="InterPro" id="IPR016024">
    <property type="entry name" value="ARM-type_fold"/>
</dbReference>
<keyword evidence="5" id="KW-0539">Nucleus</keyword>
<reference evidence="7 8" key="1">
    <citation type="submission" date="2015-12" db="EMBL/GenBank/DDBJ databases">
        <title>The genome of Folsomia candida.</title>
        <authorList>
            <person name="Faddeeva A."/>
            <person name="Derks M.F."/>
            <person name="Anvar Y."/>
            <person name="Smit S."/>
            <person name="Van Straalen N."/>
            <person name="Roelofs D."/>
        </authorList>
    </citation>
    <scope>NUCLEOTIDE SEQUENCE [LARGE SCALE GENOMIC DNA]</scope>
    <source>
        <strain evidence="7 8">VU population</strain>
        <tissue evidence="7">Whole body</tissue>
    </source>
</reference>
<dbReference type="Gene3D" id="1.25.10.10">
    <property type="entry name" value="Leucine-rich Repeat Variant"/>
    <property type="match status" value="2"/>
</dbReference>
<evidence type="ECO:0000256" key="1">
    <source>
        <dbReference type="ARBA" id="ARBA00004123"/>
    </source>
</evidence>
<sequence>MFSITFANSGVVEAEEIEEPGEELGDFVPAWVEEGVEDNDGEEEEILQFDPIDDNDEEPVANFDHIAWEGDHEYFFPEASEFEDPETFVRDVEINGTSTPYSILRKFMTDEVIGQIIHQTNLYALQRKIPQWKNVTVAEFWNFLALHVLTGVVQKPSLKDYWSTNVLIATHYFGEIMSRNRFMQILRGLHFVNMEDPDLDTTNRFHKLGTILPDIVNNFRRAVNPGEFLTLDEELMPFRGRLSFRQYNPKKRGRFGIESFLLMDAEKKYVLDILPYQGRSTPIFDQAWIAAYGFGGATDLTLLRKGYFHKHHRLVLDNYFQSPTLAKVLILKREWPKNWSTFIPDIVGASKTNESLCQNNKTILKLLSEEVFDFSSGQMVQAKVEKLKDTMHSEFSEIFNLCQFVMENTTSPQLILATLETLLRFLNWIPLEYVFETELINVLTGKFLAVPPFRNATLKCLTEIAPLTTPFTEYCPTKFLQLFSQTLSQLKVMIPLPINIRDAFSRGGDDEQQFIQNLALFLSTFLKKHESLVGRYAPDLLFKGLQYLALISELCWAIGSISGAMNDNDELPFILNVMEDLFVLSSQKKKVKDAKGVVRFKIAFMYLVSQNLQFLRAHPRFLIIFVKLLFDNMHLTQEGVQDMACDTLHRPFIEEILTRLPTIICDLTPGQVQTFYEAVGHMISGEEDNLVRDNFIERLMALPNTAWDSIMSQAAKNVEVLEEIDFVQQLGCILETNVRAAKSLGHVYVGQLGRIYLDMLDVYKVTSDNITSAIAATYGESVTKQPLIKGMRVVKKESLKLISTWIRRSENPELLLDHLIPALLNAVLLDYQVCSVPAAREPEVLTTMAAIVNKLEAAITPQVPKIFDAVFQCTLGMITKDFQEFPDHRVGFFEMVQAVTTHCFSAYLTIPPSQFKLVLDSIIWAVKHTMRTVSGIGLDILYTLLQKISVQPVEISRSFHERISGGVAGMVLTRMIDLLKREFPHLTDNQVKIKVQGMFSLNQDVTRFRDHLNDFLVQIKEITGDDESDLYLEEREATLQKIEAEKGPFYMAENGEWY</sequence>
<feature type="domain" description="Exportin-1 C-terminal" evidence="6">
    <location>
        <begin position="751"/>
        <end position="1024"/>
    </location>
</feature>
<comment type="similarity">
    <text evidence="2">Belongs to the exportin family.</text>
</comment>
<dbReference type="GO" id="GO:0006611">
    <property type="term" value="P:protein export from nucleus"/>
    <property type="evidence" value="ECO:0007669"/>
    <property type="project" value="InterPro"/>
</dbReference>
<accession>A0A226D4G4</accession>
<evidence type="ECO:0000256" key="2">
    <source>
        <dbReference type="ARBA" id="ARBA00009466"/>
    </source>
</evidence>
<evidence type="ECO:0000256" key="3">
    <source>
        <dbReference type="ARBA" id="ARBA00022448"/>
    </source>
</evidence>
<dbReference type="OrthoDB" id="27218at2759"/>
<comment type="caution">
    <text evidence="7">The sequence shown here is derived from an EMBL/GenBank/DDBJ whole genome shotgun (WGS) entry which is preliminary data.</text>
</comment>
<gene>
    <name evidence="7" type="ORF">Fcan01_26161</name>
</gene>
<dbReference type="SMART" id="SM01102">
    <property type="entry name" value="CRM1_C"/>
    <property type="match status" value="1"/>
</dbReference>
<dbReference type="PANTHER" id="PTHR11223">
    <property type="entry name" value="EXPORTIN 1/5"/>
    <property type="match status" value="1"/>
</dbReference>
<dbReference type="GO" id="GO:0000056">
    <property type="term" value="P:ribosomal small subunit export from nucleus"/>
    <property type="evidence" value="ECO:0007669"/>
    <property type="project" value="TreeGrafter"/>
</dbReference>
<evidence type="ECO:0000313" key="7">
    <source>
        <dbReference type="EMBL" id="OXA39146.1"/>
    </source>
</evidence>
<dbReference type="Pfam" id="PF13843">
    <property type="entry name" value="DDE_Tnp_1_7"/>
    <property type="match status" value="1"/>
</dbReference>
<dbReference type="GO" id="GO:0005049">
    <property type="term" value="F:nuclear export signal receptor activity"/>
    <property type="evidence" value="ECO:0007669"/>
    <property type="project" value="InterPro"/>
</dbReference>
<comment type="subcellular location">
    <subcellularLocation>
        <location evidence="1">Nucleus</location>
    </subcellularLocation>
</comment>
<dbReference type="InterPro" id="IPR029526">
    <property type="entry name" value="PGBD"/>
</dbReference>
<dbReference type="GO" id="GO:0005634">
    <property type="term" value="C:nucleus"/>
    <property type="evidence" value="ECO:0007669"/>
    <property type="project" value="UniProtKB-SubCell"/>
</dbReference>